<evidence type="ECO:0000313" key="2">
    <source>
        <dbReference type="Proteomes" id="UP000326354"/>
    </source>
</evidence>
<dbReference type="KEGG" id="uam:UABAM_05965"/>
<reference evidence="1 2" key="1">
    <citation type="submission" date="2019-08" db="EMBL/GenBank/DDBJ databases">
        <title>Complete genome sequence of Candidatus Uab amorphum.</title>
        <authorList>
            <person name="Shiratori T."/>
            <person name="Suzuki S."/>
            <person name="Kakizawa Y."/>
            <person name="Ishida K."/>
        </authorList>
    </citation>
    <scope>NUCLEOTIDE SEQUENCE [LARGE SCALE GENOMIC DNA]</scope>
    <source>
        <strain evidence="1 2">SRT547</strain>
    </source>
</reference>
<dbReference type="RefSeq" id="WP_173013648.1">
    <property type="nucleotide sequence ID" value="NZ_AP019860.1"/>
</dbReference>
<organism evidence="1 2">
    <name type="scientific">Uabimicrobium amorphum</name>
    <dbReference type="NCBI Taxonomy" id="2596890"/>
    <lineage>
        <taxon>Bacteria</taxon>
        <taxon>Pseudomonadati</taxon>
        <taxon>Planctomycetota</taxon>
        <taxon>Candidatus Uabimicrobiia</taxon>
        <taxon>Candidatus Uabimicrobiales</taxon>
        <taxon>Candidatus Uabimicrobiaceae</taxon>
        <taxon>Candidatus Uabimicrobium</taxon>
    </lineage>
</organism>
<dbReference type="AlphaFoldDB" id="A0A5S9ISX2"/>
<keyword evidence="2" id="KW-1185">Reference proteome</keyword>
<dbReference type="SUPFAM" id="SSF52499">
    <property type="entry name" value="Isochorismatase-like hydrolases"/>
    <property type="match status" value="1"/>
</dbReference>
<evidence type="ECO:0000313" key="1">
    <source>
        <dbReference type="EMBL" id="BBM87553.1"/>
    </source>
</evidence>
<dbReference type="EMBL" id="AP019860">
    <property type="protein sequence ID" value="BBM87553.1"/>
    <property type="molecule type" value="Genomic_DNA"/>
</dbReference>
<gene>
    <name evidence="1" type="ORF">UABAM_05965</name>
</gene>
<dbReference type="InterPro" id="IPR036380">
    <property type="entry name" value="Isochorismatase-like_sf"/>
</dbReference>
<sequence length="264" mass="30321">MSLLSCLKPELCAAIAIDCLNTFMKADGKLSISAFQAQLKGLEQSHVQGELDVMSQKIGDLRRFLYDCKVPQIQFQDAHVIESIHGRRYHSLEIIRENEEPDFLRTFPPHALLEKNRRYGTEDQQAIDEIKIEKSKKVLIRWFDAALPPEAILEPSRELIFLKDDFCMSPGSPFIDKLFWELRRQGRFYLIVFGVCDEVCNLRNVLLMLASIFNVVYIADCTYPLAPEKRDVAINYMQNFNPLGDGSTGQFEIATCQQVMDQFS</sequence>
<dbReference type="Gene3D" id="3.40.50.850">
    <property type="entry name" value="Isochorismatase-like"/>
    <property type="match status" value="1"/>
</dbReference>
<dbReference type="Proteomes" id="UP000326354">
    <property type="component" value="Chromosome"/>
</dbReference>
<name>A0A5S9ISX2_UABAM</name>
<accession>A0A5S9ISX2</accession>
<proteinExistence type="predicted"/>
<protein>
    <submittedName>
        <fullName evidence="1">Uncharacterized protein</fullName>
    </submittedName>
</protein>